<dbReference type="RefSeq" id="WP_090137106.1">
    <property type="nucleotide sequence ID" value="NZ_FMBC01000035.1"/>
</dbReference>
<evidence type="ECO:0000313" key="1">
    <source>
        <dbReference type="EMBL" id="SCC54084.1"/>
    </source>
</evidence>
<name>A0A1C4FE20_9ENTR</name>
<dbReference type="OrthoDB" id="6446806at2"/>
<sequence length="159" mass="17896">MNNQPTERNPKHDLVFRIWNSYWLECIAEKYNRRIDTVINATMLILGASVFAGSQFSWFSGGVIAILSGCRIAWNFGQRAEAAKQQARRYAVLLDEANKLSIDELAGRLSMIEEFDSIVMECMDNPARSKASISMGLNHRESLCLSEKLIAMLTVGIPH</sequence>
<dbReference type="AlphaFoldDB" id="A0A1C4FE20"/>
<evidence type="ECO:0008006" key="3">
    <source>
        <dbReference type="Google" id="ProtNLM"/>
    </source>
</evidence>
<reference evidence="2" key="1">
    <citation type="submission" date="2016-08" db="EMBL/GenBank/DDBJ databases">
        <authorList>
            <person name="Varghese N."/>
            <person name="Submissions Spin"/>
        </authorList>
    </citation>
    <scope>NUCLEOTIDE SEQUENCE [LARGE SCALE GENOMIC DNA]</scope>
    <source>
        <strain evidence="2">REICA_142</strain>
    </source>
</reference>
<dbReference type="Proteomes" id="UP000198515">
    <property type="component" value="Unassembled WGS sequence"/>
</dbReference>
<protein>
    <recommendedName>
        <fullName evidence="3">SMODS and SLOG-associating 2TM effector domain-containing protein</fullName>
    </recommendedName>
</protein>
<accession>A0A1C4FE20</accession>
<evidence type="ECO:0000313" key="2">
    <source>
        <dbReference type="Proteomes" id="UP000198515"/>
    </source>
</evidence>
<keyword evidence="2" id="KW-1185">Reference proteome</keyword>
<proteinExistence type="predicted"/>
<gene>
    <name evidence="1" type="ORF">GA0061070_103528</name>
</gene>
<organism evidence="1 2">
    <name type="scientific">Kosakonia oryziphila</name>
    <dbReference type="NCBI Taxonomy" id="1005667"/>
    <lineage>
        <taxon>Bacteria</taxon>
        <taxon>Pseudomonadati</taxon>
        <taxon>Pseudomonadota</taxon>
        <taxon>Gammaproteobacteria</taxon>
        <taxon>Enterobacterales</taxon>
        <taxon>Enterobacteriaceae</taxon>
        <taxon>Kosakonia</taxon>
    </lineage>
</organism>
<dbReference type="EMBL" id="FMBC01000035">
    <property type="protein sequence ID" value="SCC54084.1"/>
    <property type="molecule type" value="Genomic_DNA"/>
</dbReference>